<dbReference type="InterPro" id="IPR050980">
    <property type="entry name" value="2C_sensor_his_kinase"/>
</dbReference>
<protein>
    <recommendedName>
        <fullName evidence="3">histidine kinase</fullName>
        <ecNumber evidence="3">2.7.13.3</ecNumber>
    </recommendedName>
</protein>
<dbReference type="EMBL" id="WSUT01000005">
    <property type="protein sequence ID" value="MWC45143.1"/>
    <property type="molecule type" value="Genomic_DNA"/>
</dbReference>
<dbReference type="Proteomes" id="UP000436801">
    <property type="component" value="Unassembled WGS sequence"/>
</dbReference>
<gene>
    <name evidence="15" type="ORF">GQR91_16110</name>
</gene>
<keyword evidence="8" id="KW-0812">Transmembrane</keyword>
<keyword evidence="13" id="KW-0902">Two-component regulatory system</keyword>
<dbReference type="CDD" id="cd00082">
    <property type="entry name" value="HisKA"/>
    <property type="match status" value="1"/>
</dbReference>
<dbReference type="GO" id="GO:0000155">
    <property type="term" value="F:phosphorelay sensor kinase activity"/>
    <property type="evidence" value="ECO:0007669"/>
    <property type="project" value="InterPro"/>
</dbReference>
<keyword evidence="10" id="KW-0418">Kinase</keyword>
<dbReference type="GO" id="GO:0005886">
    <property type="term" value="C:plasma membrane"/>
    <property type="evidence" value="ECO:0007669"/>
    <property type="project" value="UniProtKB-SubCell"/>
</dbReference>
<dbReference type="InterPro" id="IPR003661">
    <property type="entry name" value="HisK_dim/P_dom"/>
</dbReference>
<dbReference type="InterPro" id="IPR004358">
    <property type="entry name" value="Sig_transdc_His_kin-like_C"/>
</dbReference>
<dbReference type="PRINTS" id="PR00344">
    <property type="entry name" value="BCTRLSENSOR"/>
</dbReference>
<keyword evidence="5" id="KW-0997">Cell inner membrane</keyword>
<evidence type="ECO:0000313" key="16">
    <source>
        <dbReference type="Proteomes" id="UP000436801"/>
    </source>
</evidence>
<evidence type="ECO:0000313" key="15">
    <source>
        <dbReference type="EMBL" id="MWC45143.1"/>
    </source>
</evidence>
<evidence type="ECO:0000256" key="3">
    <source>
        <dbReference type="ARBA" id="ARBA00012438"/>
    </source>
</evidence>
<dbReference type="SMART" id="SM00304">
    <property type="entry name" value="HAMP"/>
    <property type="match status" value="1"/>
</dbReference>
<evidence type="ECO:0000256" key="2">
    <source>
        <dbReference type="ARBA" id="ARBA00004429"/>
    </source>
</evidence>
<dbReference type="SMART" id="SM00387">
    <property type="entry name" value="HATPase_c"/>
    <property type="match status" value="1"/>
</dbReference>
<keyword evidence="4" id="KW-1003">Cell membrane</keyword>
<dbReference type="SUPFAM" id="SSF47384">
    <property type="entry name" value="Homodimeric domain of signal transducing histidine kinase"/>
    <property type="match status" value="1"/>
</dbReference>
<dbReference type="PANTHER" id="PTHR44936:SF5">
    <property type="entry name" value="SENSOR HISTIDINE KINASE ENVZ"/>
    <property type="match status" value="1"/>
</dbReference>
<dbReference type="InterPro" id="IPR005467">
    <property type="entry name" value="His_kinase_dom"/>
</dbReference>
<dbReference type="AlphaFoldDB" id="A0A6N8LW24"/>
<keyword evidence="14" id="KW-0472">Membrane</keyword>
<dbReference type="PROSITE" id="PS50885">
    <property type="entry name" value="HAMP"/>
    <property type="match status" value="1"/>
</dbReference>
<dbReference type="InterPro" id="IPR003594">
    <property type="entry name" value="HATPase_dom"/>
</dbReference>
<evidence type="ECO:0000256" key="10">
    <source>
        <dbReference type="ARBA" id="ARBA00022777"/>
    </source>
</evidence>
<evidence type="ECO:0000256" key="11">
    <source>
        <dbReference type="ARBA" id="ARBA00022840"/>
    </source>
</evidence>
<keyword evidence="11" id="KW-0067">ATP-binding</keyword>
<organism evidence="15 16">
    <name type="scientific">Sphingomonas carotinifaciens</name>
    <dbReference type="NCBI Taxonomy" id="1166323"/>
    <lineage>
        <taxon>Bacteria</taxon>
        <taxon>Pseudomonadati</taxon>
        <taxon>Pseudomonadota</taxon>
        <taxon>Alphaproteobacteria</taxon>
        <taxon>Sphingomonadales</taxon>
        <taxon>Sphingomonadaceae</taxon>
        <taxon>Sphingomonas</taxon>
    </lineage>
</organism>
<evidence type="ECO:0000256" key="7">
    <source>
        <dbReference type="ARBA" id="ARBA00022679"/>
    </source>
</evidence>
<comment type="catalytic activity">
    <reaction evidence="1">
        <text>ATP + protein L-histidine = ADP + protein N-phospho-L-histidine.</text>
        <dbReference type="EC" id="2.7.13.3"/>
    </reaction>
</comment>
<reference evidence="15 16" key="1">
    <citation type="submission" date="2019-12" db="EMBL/GenBank/DDBJ databases">
        <authorList>
            <person name="Zheng J."/>
        </authorList>
    </citation>
    <scope>NUCLEOTIDE SEQUENCE [LARGE SCALE GENOMIC DNA]</scope>
    <source>
        <strain evidence="15 16">DSM 27347</strain>
    </source>
</reference>
<accession>A0A6N8LW24</accession>
<dbReference type="Gene3D" id="3.30.565.10">
    <property type="entry name" value="Histidine kinase-like ATPase, C-terminal domain"/>
    <property type="match status" value="1"/>
</dbReference>
<comment type="subcellular location">
    <subcellularLocation>
        <location evidence="2">Cell inner membrane</location>
        <topology evidence="2">Multi-pass membrane protein</topology>
    </subcellularLocation>
</comment>
<keyword evidence="6" id="KW-0597">Phosphoprotein</keyword>
<dbReference type="SUPFAM" id="SSF55874">
    <property type="entry name" value="ATPase domain of HSP90 chaperone/DNA topoisomerase II/histidine kinase"/>
    <property type="match status" value="1"/>
</dbReference>
<dbReference type="OrthoDB" id="9804645at2"/>
<dbReference type="Gene3D" id="1.10.287.130">
    <property type="match status" value="1"/>
</dbReference>
<evidence type="ECO:0000256" key="9">
    <source>
        <dbReference type="ARBA" id="ARBA00022741"/>
    </source>
</evidence>
<dbReference type="SMART" id="SM00388">
    <property type="entry name" value="HisKA"/>
    <property type="match status" value="1"/>
</dbReference>
<keyword evidence="9" id="KW-0547">Nucleotide-binding</keyword>
<dbReference type="CDD" id="cd00075">
    <property type="entry name" value="HATPase"/>
    <property type="match status" value="1"/>
</dbReference>
<evidence type="ECO:0000256" key="5">
    <source>
        <dbReference type="ARBA" id="ARBA00022519"/>
    </source>
</evidence>
<name>A0A6N8LW24_9SPHN</name>
<dbReference type="InterPro" id="IPR003660">
    <property type="entry name" value="HAMP_dom"/>
</dbReference>
<evidence type="ECO:0000256" key="1">
    <source>
        <dbReference type="ARBA" id="ARBA00000085"/>
    </source>
</evidence>
<dbReference type="GO" id="GO:0005524">
    <property type="term" value="F:ATP binding"/>
    <property type="evidence" value="ECO:0007669"/>
    <property type="project" value="UniProtKB-KW"/>
</dbReference>
<dbReference type="InterPro" id="IPR036890">
    <property type="entry name" value="HATPase_C_sf"/>
</dbReference>
<keyword evidence="12" id="KW-1133">Transmembrane helix</keyword>
<dbReference type="PROSITE" id="PS50109">
    <property type="entry name" value="HIS_KIN"/>
    <property type="match status" value="1"/>
</dbReference>
<dbReference type="Pfam" id="PF02518">
    <property type="entry name" value="HATPase_c"/>
    <property type="match status" value="1"/>
</dbReference>
<dbReference type="InterPro" id="IPR036097">
    <property type="entry name" value="HisK_dim/P_sf"/>
</dbReference>
<evidence type="ECO:0000256" key="8">
    <source>
        <dbReference type="ARBA" id="ARBA00022692"/>
    </source>
</evidence>
<evidence type="ECO:0000256" key="14">
    <source>
        <dbReference type="ARBA" id="ARBA00023136"/>
    </source>
</evidence>
<dbReference type="PANTHER" id="PTHR44936">
    <property type="entry name" value="SENSOR PROTEIN CREC"/>
    <property type="match status" value="1"/>
</dbReference>
<keyword evidence="7" id="KW-0808">Transferase</keyword>
<dbReference type="RefSeq" id="WP_149680768.1">
    <property type="nucleotide sequence ID" value="NZ_FNBI01000001.1"/>
</dbReference>
<evidence type="ECO:0000256" key="6">
    <source>
        <dbReference type="ARBA" id="ARBA00022553"/>
    </source>
</evidence>
<proteinExistence type="predicted"/>
<sequence length="462" mass="49284">MLRRADPVGPPDPPSSRRASPSLAQPIFALVIASVMVATLTLFVITFNGPPPRDPPRPLSVLAATLETGRSPDQRGPALIVHREATAPEPQVGETPNPYVARRLAELLGVPMAQLRVYSGGVPYRLPFEPPRGIEEGRPPPGVDSIRPDWLGGHFTVALRRPDGWHVLRNAPYSVFTPWHAAVLAGMLVAILLLSIPAWMLARAISRPLAQLAAAADHARAGADLPPLPDSRSREVRRLSAAVRAMHARLAGHAEQRTVMLAAIAHDLGTPLSRLAFWIEQLPETAHARASADIDEMRALIGAALRFARDEAVAPMRARIDLGALLDSLVEDMAQAGEPVTLIASPRAIVRGDSVALRRLFTNLVANAVRYGECAIVGWTLDGETVTVTVDDAGPGVDPAQVGRLFEPFVRGDPSRNRATGGTGLGLAIVRAITERHGGEVTLGNRPDDAGARASVTLPLSH</sequence>
<evidence type="ECO:0000256" key="12">
    <source>
        <dbReference type="ARBA" id="ARBA00022989"/>
    </source>
</evidence>
<comment type="caution">
    <text evidence="15">The sequence shown here is derived from an EMBL/GenBank/DDBJ whole genome shotgun (WGS) entry which is preliminary data.</text>
</comment>
<evidence type="ECO:0000256" key="13">
    <source>
        <dbReference type="ARBA" id="ARBA00023012"/>
    </source>
</evidence>
<dbReference type="Pfam" id="PF00672">
    <property type="entry name" value="HAMP"/>
    <property type="match status" value="1"/>
</dbReference>
<evidence type="ECO:0000256" key="4">
    <source>
        <dbReference type="ARBA" id="ARBA00022475"/>
    </source>
</evidence>
<dbReference type="EC" id="2.7.13.3" evidence="3"/>